<dbReference type="InterPro" id="IPR005758">
    <property type="entry name" value="UDP-N-AcMur_Ala_ligase_MurC"/>
</dbReference>
<dbReference type="HAMAP" id="MF_00046">
    <property type="entry name" value="MurC"/>
    <property type="match status" value="1"/>
</dbReference>
<dbReference type="PANTHER" id="PTHR43445">
    <property type="entry name" value="UDP-N-ACETYLMURAMATE--L-ALANINE LIGASE-RELATED"/>
    <property type="match status" value="1"/>
</dbReference>
<keyword evidence="5 14" id="KW-0436">Ligase</keyword>
<name>A0A2A3MKN7_9PSED</name>
<evidence type="ECO:0000256" key="5">
    <source>
        <dbReference type="ARBA" id="ARBA00022598"/>
    </source>
</evidence>
<dbReference type="InterPro" id="IPR036615">
    <property type="entry name" value="Mur_ligase_C_dom_sf"/>
</dbReference>
<evidence type="ECO:0000256" key="14">
    <source>
        <dbReference type="HAMAP-Rule" id="MF_00046"/>
    </source>
</evidence>
<evidence type="ECO:0000256" key="12">
    <source>
        <dbReference type="ARBA" id="ARBA00023316"/>
    </source>
</evidence>
<evidence type="ECO:0000256" key="9">
    <source>
        <dbReference type="ARBA" id="ARBA00022960"/>
    </source>
</evidence>
<keyword evidence="7 14" id="KW-0547">Nucleotide-binding</keyword>
<feature type="domain" description="Mur ligase C-terminal" evidence="16">
    <location>
        <begin position="340"/>
        <end position="475"/>
    </location>
</feature>
<dbReference type="UniPathway" id="UPA00219"/>
<dbReference type="Pfam" id="PF01225">
    <property type="entry name" value="Mur_ligase"/>
    <property type="match status" value="1"/>
</dbReference>
<keyword evidence="6 14" id="KW-0132">Cell division</keyword>
<dbReference type="InterPro" id="IPR036565">
    <property type="entry name" value="Mur-like_cat_sf"/>
</dbReference>
<keyword evidence="19" id="KW-1185">Reference proteome</keyword>
<dbReference type="Gene3D" id="3.40.1190.10">
    <property type="entry name" value="Mur-like, catalytic domain"/>
    <property type="match status" value="1"/>
</dbReference>
<reference evidence="18 19" key="1">
    <citation type="submission" date="2017-09" db="EMBL/GenBank/DDBJ databases">
        <title>Pseudomonas abyssi sp. nov. isolated from Abyssopelagic Water.</title>
        <authorList>
            <person name="Wei Y."/>
        </authorList>
    </citation>
    <scope>NUCLEOTIDE SEQUENCE [LARGE SCALE GENOMIC DNA]</scope>
    <source>
        <strain evidence="18 19">MT5</strain>
    </source>
</reference>
<keyword evidence="11 14" id="KW-0131">Cell cycle</keyword>
<evidence type="ECO:0000256" key="2">
    <source>
        <dbReference type="ARBA" id="ARBA00004752"/>
    </source>
</evidence>
<dbReference type="SUPFAM" id="SSF51984">
    <property type="entry name" value="MurCD N-terminal domain"/>
    <property type="match status" value="1"/>
</dbReference>
<keyword evidence="4 14" id="KW-0963">Cytoplasm</keyword>
<dbReference type="SUPFAM" id="SSF53244">
    <property type="entry name" value="MurD-like peptide ligases, peptide-binding domain"/>
    <property type="match status" value="1"/>
</dbReference>
<dbReference type="InterPro" id="IPR013221">
    <property type="entry name" value="Mur_ligase_cen"/>
</dbReference>
<dbReference type="AlphaFoldDB" id="A0A2A3MKN7"/>
<keyword evidence="12 14" id="KW-0961">Cell wall biogenesis/degradation</keyword>
<dbReference type="Pfam" id="PF02875">
    <property type="entry name" value="Mur_ligase_C"/>
    <property type="match status" value="1"/>
</dbReference>
<dbReference type="GO" id="GO:0051301">
    <property type="term" value="P:cell division"/>
    <property type="evidence" value="ECO:0007669"/>
    <property type="project" value="UniProtKB-KW"/>
</dbReference>
<evidence type="ECO:0000256" key="3">
    <source>
        <dbReference type="ARBA" id="ARBA00012211"/>
    </source>
</evidence>
<dbReference type="GO" id="GO:0005737">
    <property type="term" value="C:cytoplasm"/>
    <property type="evidence" value="ECO:0007669"/>
    <property type="project" value="UniProtKB-SubCell"/>
</dbReference>
<comment type="pathway">
    <text evidence="2 14">Cell wall biogenesis; peptidoglycan biosynthesis.</text>
</comment>
<evidence type="ECO:0000259" key="17">
    <source>
        <dbReference type="Pfam" id="PF08245"/>
    </source>
</evidence>
<comment type="similarity">
    <text evidence="14">Belongs to the MurCDEF family.</text>
</comment>
<comment type="function">
    <text evidence="14">Cell wall formation.</text>
</comment>
<comment type="catalytic activity">
    <reaction evidence="13 14">
        <text>UDP-N-acetyl-alpha-D-muramate + L-alanine + ATP = UDP-N-acetyl-alpha-D-muramoyl-L-alanine + ADP + phosphate + H(+)</text>
        <dbReference type="Rhea" id="RHEA:23372"/>
        <dbReference type="ChEBI" id="CHEBI:15378"/>
        <dbReference type="ChEBI" id="CHEBI:30616"/>
        <dbReference type="ChEBI" id="CHEBI:43474"/>
        <dbReference type="ChEBI" id="CHEBI:57972"/>
        <dbReference type="ChEBI" id="CHEBI:70757"/>
        <dbReference type="ChEBI" id="CHEBI:83898"/>
        <dbReference type="ChEBI" id="CHEBI:456216"/>
        <dbReference type="EC" id="6.3.2.8"/>
    </reaction>
</comment>
<evidence type="ECO:0000313" key="19">
    <source>
        <dbReference type="Proteomes" id="UP000242313"/>
    </source>
</evidence>
<feature type="binding site" evidence="14">
    <location>
        <begin position="140"/>
        <end position="146"/>
    </location>
    <ligand>
        <name>ATP</name>
        <dbReference type="ChEBI" id="CHEBI:30616"/>
    </ligand>
</feature>
<dbReference type="InterPro" id="IPR050061">
    <property type="entry name" value="MurCDEF_pg_biosynth"/>
</dbReference>
<keyword evidence="10 14" id="KW-0573">Peptidoglycan synthesis</keyword>
<feature type="domain" description="Mur ligase N-terminal catalytic" evidence="15">
    <location>
        <begin position="35"/>
        <end position="133"/>
    </location>
</feature>
<evidence type="ECO:0000256" key="8">
    <source>
        <dbReference type="ARBA" id="ARBA00022840"/>
    </source>
</evidence>
<dbReference type="Pfam" id="PF08245">
    <property type="entry name" value="Mur_ligase_M"/>
    <property type="match status" value="1"/>
</dbReference>
<dbReference type="EC" id="6.3.2.8" evidence="3 14"/>
<evidence type="ECO:0000256" key="10">
    <source>
        <dbReference type="ARBA" id="ARBA00022984"/>
    </source>
</evidence>
<dbReference type="FunFam" id="3.40.1190.10:FF:000001">
    <property type="entry name" value="UDP-N-acetylmuramate--L-alanine ligase"/>
    <property type="match status" value="1"/>
</dbReference>
<accession>A0A2A3MKN7</accession>
<dbReference type="InterPro" id="IPR000713">
    <property type="entry name" value="Mur_ligase_N"/>
</dbReference>
<dbReference type="SUPFAM" id="SSF53623">
    <property type="entry name" value="MurD-like peptide ligases, catalytic domain"/>
    <property type="match status" value="1"/>
</dbReference>
<proteinExistence type="inferred from homology"/>
<protein>
    <recommendedName>
        <fullName evidence="3 14">UDP-N-acetylmuramate--L-alanine ligase</fullName>
        <ecNumber evidence="3 14">6.3.2.8</ecNumber>
    </recommendedName>
    <alternativeName>
        <fullName evidence="14">UDP-N-acetylmuramoyl-L-alanine synthetase</fullName>
    </alternativeName>
</protein>
<sequence length="497" mass="54171">MPPPTSCVPAWRLPVSTNTATQATFTLPGMRRIRHIHFVGIGGVGMCGIAEVLLNLGYEVSGSDLKRSAVTERLESFGARIDIGHRAENLLEADVLVVSSAINPQNPEVAAAIERRIPVVPRAEMLAELMRYRHGIAVAGTHGKTTTTSLIASVLAADGMSPTFVIGGKLTAAGTNAQLGESRYLVAEADESDASFLHLQPMVAIVTNIDADHMETYEGDFSKLKRTFVEFLHNLPFYGLAVLCIDDPVVREILPQINRQVVTYGQSEDADIRAVNIHQRGMQTFFTVLREGREPLDVSVNMPGVHNVLNSLATIAVATDEGVSDRAIVDGLAGFQGVGRRFQVQGNFRWGTGEIMLVDDYGHHPREVAAVIKAVRAGWPERRLVMLYQPHRYSRTRDLYEDFVQVLGEANALLLMEVYPAGEEPVTGADSKHLCRSIRQRGQLDPIYVERDADVMPLLEAVLQPGDILLTQGAGDIGGLSVQLADALATHFREGKA</sequence>
<evidence type="ECO:0000259" key="15">
    <source>
        <dbReference type="Pfam" id="PF01225"/>
    </source>
</evidence>
<evidence type="ECO:0000256" key="6">
    <source>
        <dbReference type="ARBA" id="ARBA00022618"/>
    </source>
</evidence>
<dbReference type="GO" id="GO:0005524">
    <property type="term" value="F:ATP binding"/>
    <property type="evidence" value="ECO:0007669"/>
    <property type="project" value="UniProtKB-UniRule"/>
</dbReference>
<dbReference type="EMBL" id="NTMR01000005">
    <property type="protein sequence ID" value="PBK05353.1"/>
    <property type="molecule type" value="Genomic_DNA"/>
</dbReference>
<evidence type="ECO:0000256" key="13">
    <source>
        <dbReference type="ARBA" id="ARBA00047833"/>
    </source>
</evidence>
<gene>
    <name evidence="14" type="primary">murC</name>
    <name evidence="18" type="ORF">CNQ84_06130</name>
</gene>
<dbReference type="Proteomes" id="UP000242313">
    <property type="component" value="Unassembled WGS sequence"/>
</dbReference>
<evidence type="ECO:0000313" key="18">
    <source>
        <dbReference type="EMBL" id="PBK05353.1"/>
    </source>
</evidence>
<comment type="caution">
    <text evidence="18">The sequence shown here is derived from an EMBL/GenBank/DDBJ whole genome shotgun (WGS) entry which is preliminary data.</text>
</comment>
<evidence type="ECO:0000256" key="4">
    <source>
        <dbReference type="ARBA" id="ARBA00022490"/>
    </source>
</evidence>
<dbReference type="GO" id="GO:0009252">
    <property type="term" value="P:peptidoglycan biosynthetic process"/>
    <property type="evidence" value="ECO:0007669"/>
    <property type="project" value="UniProtKB-UniRule"/>
</dbReference>
<dbReference type="GO" id="GO:0071555">
    <property type="term" value="P:cell wall organization"/>
    <property type="evidence" value="ECO:0007669"/>
    <property type="project" value="UniProtKB-KW"/>
</dbReference>
<evidence type="ECO:0000259" key="16">
    <source>
        <dbReference type="Pfam" id="PF02875"/>
    </source>
</evidence>
<dbReference type="PANTHER" id="PTHR43445:SF3">
    <property type="entry name" value="UDP-N-ACETYLMURAMATE--L-ALANINE LIGASE"/>
    <property type="match status" value="1"/>
</dbReference>
<evidence type="ECO:0000256" key="7">
    <source>
        <dbReference type="ARBA" id="ARBA00022741"/>
    </source>
</evidence>
<evidence type="ECO:0000256" key="1">
    <source>
        <dbReference type="ARBA" id="ARBA00004496"/>
    </source>
</evidence>
<dbReference type="InterPro" id="IPR004101">
    <property type="entry name" value="Mur_ligase_C"/>
</dbReference>
<evidence type="ECO:0000256" key="11">
    <source>
        <dbReference type="ARBA" id="ARBA00023306"/>
    </source>
</evidence>
<dbReference type="NCBIfam" id="TIGR01082">
    <property type="entry name" value="murC"/>
    <property type="match status" value="1"/>
</dbReference>
<dbReference type="GO" id="GO:0008360">
    <property type="term" value="P:regulation of cell shape"/>
    <property type="evidence" value="ECO:0007669"/>
    <property type="project" value="UniProtKB-KW"/>
</dbReference>
<keyword evidence="8 14" id="KW-0067">ATP-binding</keyword>
<organism evidence="18 19">
    <name type="scientific">Pseudomonas abyssi</name>
    <dbReference type="NCBI Taxonomy" id="170540"/>
    <lineage>
        <taxon>Bacteria</taxon>
        <taxon>Pseudomonadati</taxon>
        <taxon>Pseudomonadota</taxon>
        <taxon>Gammaproteobacteria</taxon>
        <taxon>Pseudomonadales</taxon>
        <taxon>Pseudomonadaceae</taxon>
        <taxon>Pseudomonas</taxon>
    </lineage>
</organism>
<dbReference type="GO" id="GO:0008763">
    <property type="term" value="F:UDP-N-acetylmuramate-L-alanine ligase activity"/>
    <property type="evidence" value="ECO:0007669"/>
    <property type="project" value="UniProtKB-UniRule"/>
</dbReference>
<feature type="domain" description="Mur ligase central" evidence="17">
    <location>
        <begin position="138"/>
        <end position="318"/>
    </location>
</feature>
<dbReference type="Gene3D" id="3.40.50.720">
    <property type="entry name" value="NAD(P)-binding Rossmann-like Domain"/>
    <property type="match status" value="1"/>
</dbReference>
<keyword evidence="9 14" id="KW-0133">Cell shape</keyword>
<comment type="subcellular location">
    <subcellularLocation>
        <location evidence="1 14">Cytoplasm</location>
    </subcellularLocation>
</comment>
<dbReference type="Gene3D" id="3.90.190.20">
    <property type="entry name" value="Mur ligase, C-terminal domain"/>
    <property type="match status" value="1"/>
</dbReference>